<evidence type="ECO:0000256" key="3">
    <source>
        <dbReference type="ARBA" id="ARBA00023002"/>
    </source>
</evidence>
<proteinExistence type="inferred from homology"/>
<dbReference type="Gene3D" id="3.20.20.30">
    <property type="entry name" value="Luciferase-like domain"/>
    <property type="match status" value="1"/>
</dbReference>
<accession>A0A443JR45</accession>
<evidence type="ECO:0000256" key="2">
    <source>
        <dbReference type="ARBA" id="ARBA00022630"/>
    </source>
</evidence>
<dbReference type="GO" id="GO:0016705">
    <property type="term" value="F:oxidoreductase activity, acting on paired donors, with incorporation or reduction of molecular oxygen"/>
    <property type="evidence" value="ECO:0007669"/>
    <property type="project" value="InterPro"/>
</dbReference>
<dbReference type="InterPro" id="IPR011251">
    <property type="entry name" value="Luciferase-like_dom"/>
</dbReference>
<sequence>MEIGLFHMPLHPATRALSDVVKENTQKIIYADELGFAEAWVGEHMSATTEPITSPLVFLASLLPQTKNIKLCSGVVCLPNRHPAIVAAEVALFDHMAEGRFVFGVGPGGLASDMELFGNLDAGIRNERMAESMQMILKIWSQDPPYDIQGKHWQIKITENIIPELGVGFMQKPYTKPHPPIAMTSMSPGSSSISFAVKKGYRPVSANFAPESTIISHWAKYVEGCEAIGREPTGDDWTIARNVLIAESDAQAEDWLMDPKGSNFYYFDYLFEVLKRADYISVIKPDPDMKDEDVTVEDIVRASVIFGSPRTVAEKIRSLRERSGPFGTLLMAAMDGSGENLERERLTMRLLAQEVLPLVNAS</sequence>
<comment type="similarity">
    <text evidence="1">Belongs to the bacterial luciferase oxidoreductase family.</text>
</comment>
<dbReference type="AlphaFoldDB" id="A0A443JR45"/>
<name>A0A443JR45_9RHOB</name>
<evidence type="ECO:0000313" key="6">
    <source>
        <dbReference type="EMBL" id="RWR22978.1"/>
    </source>
</evidence>
<evidence type="ECO:0000259" key="5">
    <source>
        <dbReference type="Pfam" id="PF00296"/>
    </source>
</evidence>
<feature type="domain" description="Luciferase-like" evidence="5">
    <location>
        <begin position="1"/>
        <end position="321"/>
    </location>
</feature>
<reference evidence="6 7" key="2">
    <citation type="submission" date="2019-01" db="EMBL/GenBank/DDBJ databases">
        <authorList>
            <person name="Li Y."/>
        </authorList>
    </citation>
    <scope>NUCLEOTIDE SEQUENCE [LARGE SCALE GENOMIC DNA]</scope>
    <source>
        <strain evidence="6 7">SK2B-1</strain>
    </source>
</reference>
<gene>
    <name evidence="6" type="ORF">D2T30_04945</name>
</gene>
<dbReference type="InterPro" id="IPR050766">
    <property type="entry name" value="Bact_Lucif_Oxidored"/>
</dbReference>
<evidence type="ECO:0000256" key="1">
    <source>
        <dbReference type="ARBA" id="ARBA00010426"/>
    </source>
</evidence>
<protein>
    <submittedName>
        <fullName evidence="6">LLM class flavin-dependent oxidoreductase</fullName>
    </submittedName>
</protein>
<dbReference type="GO" id="GO:0005829">
    <property type="term" value="C:cytosol"/>
    <property type="evidence" value="ECO:0007669"/>
    <property type="project" value="TreeGrafter"/>
</dbReference>
<dbReference type="InterPro" id="IPR036661">
    <property type="entry name" value="Luciferase-like_sf"/>
</dbReference>
<keyword evidence="3" id="KW-0560">Oxidoreductase</keyword>
<dbReference type="PANTHER" id="PTHR30137">
    <property type="entry name" value="LUCIFERASE-LIKE MONOOXYGENASE"/>
    <property type="match status" value="1"/>
</dbReference>
<dbReference type="Proteomes" id="UP000284476">
    <property type="component" value="Unassembled WGS sequence"/>
</dbReference>
<keyword evidence="4" id="KW-0503">Monooxygenase</keyword>
<evidence type="ECO:0000313" key="7">
    <source>
        <dbReference type="Proteomes" id="UP000284476"/>
    </source>
</evidence>
<dbReference type="Pfam" id="PF00296">
    <property type="entry name" value="Bac_luciferase"/>
    <property type="match status" value="1"/>
</dbReference>
<dbReference type="RefSeq" id="WP_128207962.1">
    <property type="nucleotide sequence ID" value="NZ_JBHRSO010000013.1"/>
</dbReference>
<dbReference type="PANTHER" id="PTHR30137:SF16">
    <property type="entry name" value="BLL0895 PROTEIN"/>
    <property type="match status" value="1"/>
</dbReference>
<comment type="caution">
    <text evidence="6">The sequence shown here is derived from an EMBL/GenBank/DDBJ whole genome shotgun (WGS) entry which is preliminary data.</text>
</comment>
<dbReference type="EMBL" id="SAUZ01000004">
    <property type="protein sequence ID" value="RWR22978.1"/>
    <property type="molecule type" value="Genomic_DNA"/>
</dbReference>
<dbReference type="GO" id="GO:0004497">
    <property type="term" value="F:monooxygenase activity"/>
    <property type="evidence" value="ECO:0007669"/>
    <property type="project" value="UniProtKB-KW"/>
</dbReference>
<keyword evidence="2" id="KW-0285">Flavoprotein</keyword>
<organism evidence="6 7">
    <name type="scientific">Paenirhodobacter populi</name>
    <dbReference type="NCBI Taxonomy" id="2306993"/>
    <lineage>
        <taxon>Bacteria</taxon>
        <taxon>Pseudomonadati</taxon>
        <taxon>Pseudomonadota</taxon>
        <taxon>Alphaproteobacteria</taxon>
        <taxon>Rhodobacterales</taxon>
        <taxon>Rhodobacter group</taxon>
        <taxon>Paenirhodobacter</taxon>
    </lineage>
</organism>
<evidence type="ECO:0000256" key="4">
    <source>
        <dbReference type="ARBA" id="ARBA00023033"/>
    </source>
</evidence>
<reference evidence="6 7" key="1">
    <citation type="submission" date="2019-01" db="EMBL/GenBank/DDBJ databases">
        <title>Sinorhodobacter populi sp. nov. isolated from the symptomatic bark tissue of Populus euramericana canker.</title>
        <authorList>
            <person name="Xu G."/>
        </authorList>
    </citation>
    <scope>NUCLEOTIDE SEQUENCE [LARGE SCALE GENOMIC DNA]</scope>
    <source>
        <strain evidence="6 7">SK2B-1</strain>
    </source>
</reference>
<dbReference type="SUPFAM" id="SSF51679">
    <property type="entry name" value="Bacterial luciferase-like"/>
    <property type="match status" value="1"/>
</dbReference>